<evidence type="ECO:0000259" key="7">
    <source>
        <dbReference type="Pfam" id="PF00441"/>
    </source>
</evidence>
<dbReference type="GO" id="GO:0003995">
    <property type="term" value="F:acyl-CoA dehydrogenase activity"/>
    <property type="evidence" value="ECO:0007669"/>
    <property type="project" value="TreeGrafter"/>
</dbReference>
<dbReference type="Gene3D" id="2.40.110.10">
    <property type="entry name" value="Butyryl-CoA Dehydrogenase, subunit A, domain 2"/>
    <property type="match status" value="1"/>
</dbReference>
<evidence type="ECO:0000256" key="5">
    <source>
        <dbReference type="ARBA" id="ARBA00023002"/>
    </source>
</evidence>
<dbReference type="Gene3D" id="1.10.540.10">
    <property type="entry name" value="Acyl-CoA dehydrogenase/oxidase, N-terminal domain"/>
    <property type="match status" value="1"/>
</dbReference>
<dbReference type="AlphaFoldDB" id="A0A5C6TQT8"/>
<evidence type="ECO:0000256" key="4">
    <source>
        <dbReference type="ARBA" id="ARBA00022827"/>
    </source>
</evidence>
<dbReference type="GO" id="GO:0050660">
    <property type="term" value="F:flavin adenine dinucleotide binding"/>
    <property type="evidence" value="ECO:0007669"/>
    <property type="project" value="InterPro"/>
</dbReference>
<feature type="domain" description="Acyl-CoA oxidase/dehydrogenase middle" evidence="8">
    <location>
        <begin position="124"/>
        <end position="201"/>
    </location>
</feature>
<dbReference type="RefSeq" id="WP_147041978.1">
    <property type="nucleotide sequence ID" value="NZ_BAABIR010000002.1"/>
</dbReference>
<dbReference type="SUPFAM" id="SSF56645">
    <property type="entry name" value="Acyl-CoA dehydrogenase NM domain-like"/>
    <property type="match status" value="1"/>
</dbReference>
<dbReference type="Pfam" id="PF02771">
    <property type="entry name" value="Acyl-CoA_dh_N"/>
    <property type="match status" value="1"/>
</dbReference>
<keyword evidence="11" id="KW-1185">Reference proteome</keyword>
<dbReference type="InterPro" id="IPR036250">
    <property type="entry name" value="AcylCo_DH-like_C"/>
</dbReference>
<dbReference type="InterPro" id="IPR013786">
    <property type="entry name" value="AcylCoA_DH/ox_N"/>
</dbReference>
<accession>A0A5C6TQT8</accession>
<dbReference type="Pfam" id="PF02770">
    <property type="entry name" value="Acyl-CoA_dh_M"/>
    <property type="match status" value="1"/>
</dbReference>
<dbReference type="SUPFAM" id="SSF47203">
    <property type="entry name" value="Acyl-CoA dehydrogenase C-terminal domain-like"/>
    <property type="match status" value="1"/>
</dbReference>
<evidence type="ECO:0000256" key="6">
    <source>
        <dbReference type="RuleBase" id="RU362125"/>
    </source>
</evidence>
<dbReference type="InterPro" id="IPR006091">
    <property type="entry name" value="Acyl-CoA_Oxase/DH_mid-dom"/>
</dbReference>
<evidence type="ECO:0008006" key="12">
    <source>
        <dbReference type="Google" id="ProtNLM"/>
    </source>
</evidence>
<gene>
    <name evidence="10" type="ORF">FRZ32_02285</name>
</gene>
<dbReference type="CDD" id="cd00567">
    <property type="entry name" value="ACAD"/>
    <property type="match status" value="1"/>
</dbReference>
<proteinExistence type="inferred from homology"/>
<dbReference type="Pfam" id="PF00441">
    <property type="entry name" value="Acyl-CoA_dh_1"/>
    <property type="match status" value="1"/>
</dbReference>
<dbReference type="OrthoDB" id="7328575at2"/>
<dbReference type="Proteomes" id="UP000321249">
    <property type="component" value="Unassembled WGS sequence"/>
</dbReference>
<dbReference type="PANTHER" id="PTHR43884:SF20">
    <property type="entry name" value="ACYL-COA DEHYDROGENASE FADE28"/>
    <property type="match status" value="1"/>
</dbReference>
<comment type="cofactor">
    <cofactor evidence="1 6">
        <name>FAD</name>
        <dbReference type="ChEBI" id="CHEBI:57692"/>
    </cofactor>
</comment>
<protein>
    <recommendedName>
        <fullName evidence="12">Acyl-CoA dehydrogenase</fullName>
    </recommendedName>
</protein>
<evidence type="ECO:0000313" key="11">
    <source>
        <dbReference type="Proteomes" id="UP000321249"/>
    </source>
</evidence>
<dbReference type="InterPro" id="IPR037069">
    <property type="entry name" value="AcylCoA_DH/ox_N_sf"/>
</dbReference>
<organism evidence="10 11">
    <name type="scientific">Allosphingosinicella ginsenosidimutans</name>
    <dbReference type="NCBI Taxonomy" id="1176539"/>
    <lineage>
        <taxon>Bacteria</taxon>
        <taxon>Pseudomonadati</taxon>
        <taxon>Pseudomonadota</taxon>
        <taxon>Alphaproteobacteria</taxon>
        <taxon>Sphingomonadales</taxon>
        <taxon>Sphingomonadaceae</taxon>
        <taxon>Allosphingosinicella</taxon>
    </lineage>
</organism>
<evidence type="ECO:0000259" key="9">
    <source>
        <dbReference type="Pfam" id="PF02771"/>
    </source>
</evidence>
<dbReference type="PANTHER" id="PTHR43884">
    <property type="entry name" value="ACYL-COA DEHYDROGENASE"/>
    <property type="match status" value="1"/>
</dbReference>
<reference evidence="10 11" key="1">
    <citation type="journal article" date="2015" name="J. Microbiol.">
        <title>Sphingosinicella ginsenosidimutans sp. nov., with ginsenoside converting activity.</title>
        <authorList>
            <person name="Kim J.K."/>
            <person name="Kang M.S."/>
            <person name="Park S.C."/>
            <person name="Kim K.M."/>
            <person name="Choi K."/>
            <person name="Yoon M.H."/>
            <person name="Im W.T."/>
        </authorList>
    </citation>
    <scope>NUCLEOTIDE SEQUENCE [LARGE SCALE GENOMIC DNA]</scope>
    <source>
        <strain evidence="10 11">BS-11</strain>
    </source>
</reference>
<feature type="domain" description="Acyl-CoA dehydrogenase/oxidase N-terminal" evidence="9">
    <location>
        <begin position="6"/>
        <end position="118"/>
    </location>
</feature>
<evidence type="ECO:0000259" key="8">
    <source>
        <dbReference type="Pfam" id="PF02770"/>
    </source>
</evidence>
<dbReference type="InterPro" id="IPR009075">
    <property type="entry name" value="AcylCo_DH/oxidase_C"/>
</dbReference>
<keyword evidence="4 6" id="KW-0274">FAD</keyword>
<evidence type="ECO:0000256" key="2">
    <source>
        <dbReference type="ARBA" id="ARBA00009347"/>
    </source>
</evidence>
<evidence type="ECO:0000313" key="10">
    <source>
        <dbReference type="EMBL" id="TXC62589.1"/>
    </source>
</evidence>
<name>A0A5C6TQT8_9SPHN</name>
<keyword evidence="3 6" id="KW-0285">Flavoprotein</keyword>
<feature type="domain" description="Acyl-CoA dehydrogenase/oxidase C-terminal" evidence="7">
    <location>
        <begin position="227"/>
        <end position="376"/>
    </location>
</feature>
<dbReference type="Gene3D" id="1.20.140.10">
    <property type="entry name" value="Butyryl-CoA Dehydrogenase, subunit A, domain 3"/>
    <property type="match status" value="1"/>
</dbReference>
<comment type="similarity">
    <text evidence="2 6">Belongs to the acyl-CoA dehydrogenase family.</text>
</comment>
<sequence>MNFEITDEQRMLRESTERLVRDHYTFQKRSSFFATPVPVLKDEWAPIGSLGLPGLLIPEAYGGMGLGFDAALPVLEAFGNGVVIESFLATAVLGAGLLAAAGSEAQCRAVLPAVAAGQARVAAAHSEAHGRYWLNSVAASAKPAKDGFVLAGKKVLVLGGNEAEHFLVAARTSGKDDDEAGISLFLLERGMPGLTVIPYRHLDLSGGADLVMNDVHVCGDALVGPVGSGLPLLQWAVDRATAAICAEALGSLEMLIGLTIEHLRTRRAFGQHLGGFQVLQHRAVDMVVAVEQARSMVLLASRYADDPADAARTQAISGAKVQMSKAARLVGKHAMQIFGAMAITEECPVGYFHKRLTVADHLFGDREYHVRRYAEASGY</sequence>
<comment type="caution">
    <text evidence="10">The sequence shown here is derived from an EMBL/GenBank/DDBJ whole genome shotgun (WGS) entry which is preliminary data.</text>
</comment>
<evidence type="ECO:0000256" key="1">
    <source>
        <dbReference type="ARBA" id="ARBA00001974"/>
    </source>
</evidence>
<dbReference type="EMBL" id="VOQQ01000001">
    <property type="protein sequence ID" value="TXC62589.1"/>
    <property type="molecule type" value="Genomic_DNA"/>
</dbReference>
<keyword evidence="5 6" id="KW-0560">Oxidoreductase</keyword>
<dbReference type="InterPro" id="IPR046373">
    <property type="entry name" value="Acyl-CoA_Oxase/DH_mid-dom_sf"/>
</dbReference>
<evidence type="ECO:0000256" key="3">
    <source>
        <dbReference type="ARBA" id="ARBA00022630"/>
    </source>
</evidence>
<dbReference type="InterPro" id="IPR009100">
    <property type="entry name" value="AcylCoA_DH/oxidase_NM_dom_sf"/>
</dbReference>